<dbReference type="EC" id="3.5.1.4" evidence="3"/>
<gene>
    <name evidence="6" type="ORF">F5544_06715</name>
</gene>
<dbReference type="PANTHER" id="PTHR11895:SF7">
    <property type="entry name" value="GLUTAMYL-TRNA(GLN) AMIDOTRANSFERASE SUBUNIT A, MITOCHONDRIAL"/>
    <property type="match status" value="1"/>
</dbReference>
<dbReference type="GO" id="GO:0004040">
    <property type="term" value="F:amidase activity"/>
    <property type="evidence" value="ECO:0007669"/>
    <property type="project" value="UniProtKB-EC"/>
</dbReference>
<dbReference type="InterPro" id="IPR023631">
    <property type="entry name" value="Amidase_dom"/>
</dbReference>
<evidence type="ECO:0000256" key="1">
    <source>
        <dbReference type="ARBA" id="ARBA00001311"/>
    </source>
</evidence>
<dbReference type="AlphaFoldDB" id="A0A6G9Y7Y4"/>
<organism evidence="6 7">
    <name type="scientific">Nocardia arthritidis</name>
    <dbReference type="NCBI Taxonomy" id="228602"/>
    <lineage>
        <taxon>Bacteria</taxon>
        <taxon>Bacillati</taxon>
        <taxon>Actinomycetota</taxon>
        <taxon>Actinomycetes</taxon>
        <taxon>Mycobacteriales</taxon>
        <taxon>Nocardiaceae</taxon>
        <taxon>Nocardia</taxon>
    </lineage>
</organism>
<dbReference type="Pfam" id="PF01425">
    <property type="entry name" value="Amidase"/>
    <property type="match status" value="1"/>
</dbReference>
<feature type="region of interest" description="Disordered" evidence="4">
    <location>
        <begin position="452"/>
        <end position="473"/>
    </location>
</feature>
<evidence type="ECO:0000256" key="2">
    <source>
        <dbReference type="ARBA" id="ARBA00009199"/>
    </source>
</evidence>
<dbReference type="Gene3D" id="3.90.1300.10">
    <property type="entry name" value="Amidase signature (AS) domain"/>
    <property type="match status" value="1"/>
</dbReference>
<evidence type="ECO:0000313" key="6">
    <source>
        <dbReference type="EMBL" id="QIS09254.1"/>
    </source>
</evidence>
<reference evidence="6 7" key="1">
    <citation type="journal article" date="2019" name="ACS Chem. Biol.">
        <title>Identification and Mobilization of a Cryptic Antibiotic Biosynthesis Gene Locus from a Human-Pathogenic Nocardia Isolate.</title>
        <authorList>
            <person name="Herisse M."/>
            <person name="Ishida K."/>
            <person name="Porter J.L."/>
            <person name="Howden B."/>
            <person name="Hertweck C."/>
            <person name="Stinear T.P."/>
            <person name="Pidot S.J."/>
        </authorList>
    </citation>
    <scope>NUCLEOTIDE SEQUENCE [LARGE SCALE GENOMIC DNA]</scope>
    <source>
        <strain evidence="6 7">AUSMDU00012717</strain>
    </source>
</reference>
<name>A0A6G9Y7Y4_9NOCA</name>
<feature type="domain" description="Amidase" evidence="5">
    <location>
        <begin position="27"/>
        <end position="448"/>
    </location>
</feature>
<dbReference type="InterPro" id="IPR020556">
    <property type="entry name" value="Amidase_CS"/>
</dbReference>
<keyword evidence="6" id="KW-0378">Hydrolase</keyword>
<evidence type="ECO:0000313" key="7">
    <source>
        <dbReference type="Proteomes" id="UP000503540"/>
    </source>
</evidence>
<evidence type="ECO:0000259" key="5">
    <source>
        <dbReference type="Pfam" id="PF01425"/>
    </source>
</evidence>
<proteinExistence type="inferred from homology"/>
<dbReference type="RefSeq" id="WP_167472384.1">
    <property type="nucleotide sequence ID" value="NZ_CP046172.1"/>
</dbReference>
<dbReference type="EMBL" id="CP046172">
    <property type="protein sequence ID" value="QIS09254.1"/>
    <property type="molecule type" value="Genomic_DNA"/>
</dbReference>
<feature type="compositionally biased region" description="Basic and acidic residues" evidence="4">
    <location>
        <begin position="463"/>
        <end position="473"/>
    </location>
</feature>
<protein>
    <recommendedName>
        <fullName evidence="3">amidase</fullName>
        <ecNumber evidence="3">3.5.1.4</ecNumber>
    </recommendedName>
</protein>
<evidence type="ECO:0000256" key="3">
    <source>
        <dbReference type="ARBA" id="ARBA00012922"/>
    </source>
</evidence>
<sequence>MTDNEIVAAGVSRQYTALTSGELTAMELTEATLDAIDRASALNAFTTVLRDAARRDAAERDRARAAGEPLGPLHGIPVAIKDEIDVAGVTTTFGTRANRTPARADAEVVRRLRAAGAVIVGKTAMSEFGQWPFTESSTYGITRNPWDPTRTPGGSSGGSAAAVAAGLVPVALGGDGGGSIRIPAACCGLFGLKPQRGRVTSAPMTALWGALGTCGPLTRTVLDSAIVYDVIRGNLPGDRFRAREPETSFTDAARKPPRPLRVGFSAKTTTALVKPHPEQVRALEATAGLLAGLGHRVDEIDPHYPDTTPALLTQFYGGVRAEAQIVEYPELLERRTRHTLRLGVWARRPVLEWAIRAGESLGRKLNRIFDAYDLLLTPTTAIRPPRVGVLDGKGSLAATVACFPMVTYTAIWNVAGNPAASLPVGVGEDGLPLAVQLVGPPGGETTILPVATQLEQARPQPRPHPDRGPAESA</sequence>
<evidence type="ECO:0000256" key="4">
    <source>
        <dbReference type="SAM" id="MobiDB-lite"/>
    </source>
</evidence>
<dbReference type="KEGG" id="nah:F5544_06715"/>
<dbReference type="Proteomes" id="UP000503540">
    <property type="component" value="Chromosome"/>
</dbReference>
<dbReference type="PANTHER" id="PTHR11895">
    <property type="entry name" value="TRANSAMIDASE"/>
    <property type="match status" value="1"/>
</dbReference>
<keyword evidence="7" id="KW-1185">Reference proteome</keyword>
<dbReference type="InterPro" id="IPR036928">
    <property type="entry name" value="AS_sf"/>
</dbReference>
<dbReference type="NCBIfam" id="NF009119">
    <property type="entry name" value="PRK12470.1"/>
    <property type="match status" value="1"/>
</dbReference>
<dbReference type="InterPro" id="IPR000120">
    <property type="entry name" value="Amidase"/>
</dbReference>
<dbReference type="SUPFAM" id="SSF75304">
    <property type="entry name" value="Amidase signature (AS) enzymes"/>
    <property type="match status" value="1"/>
</dbReference>
<comment type="catalytic activity">
    <reaction evidence="1">
        <text>a monocarboxylic acid amide + H2O = a monocarboxylate + NH4(+)</text>
        <dbReference type="Rhea" id="RHEA:12020"/>
        <dbReference type="ChEBI" id="CHEBI:15377"/>
        <dbReference type="ChEBI" id="CHEBI:28938"/>
        <dbReference type="ChEBI" id="CHEBI:35757"/>
        <dbReference type="ChEBI" id="CHEBI:83628"/>
        <dbReference type="EC" id="3.5.1.4"/>
    </reaction>
</comment>
<comment type="similarity">
    <text evidence="2">Belongs to the amidase family.</text>
</comment>
<dbReference type="PROSITE" id="PS00571">
    <property type="entry name" value="AMIDASES"/>
    <property type="match status" value="1"/>
</dbReference>
<accession>A0A6G9Y7Y4</accession>